<proteinExistence type="predicted"/>
<evidence type="ECO:0000313" key="2">
    <source>
        <dbReference type="Proteomes" id="UP000177515"/>
    </source>
</evidence>
<organism evidence="1 2">
    <name type="scientific">Cupriavidus malaysiensis</name>
    <dbReference type="NCBI Taxonomy" id="367825"/>
    <lineage>
        <taxon>Bacteria</taxon>
        <taxon>Pseudomonadati</taxon>
        <taxon>Pseudomonadota</taxon>
        <taxon>Betaproteobacteria</taxon>
        <taxon>Burkholderiales</taxon>
        <taxon>Burkholderiaceae</taxon>
        <taxon>Cupriavidus</taxon>
    </lineage>
</organism>
<keyword evidence="2" id="KW-1185">Reference proteome</keyword>
<sequence length="81" mass="8281">MKPNFGFRPKLLPPSESGRSAYWLELLAASRPSVRAALAGGREADPPARWLRAFAAGPLAAAGCAPAADASGTASDASKVM</sequence>
<dbReference type="EMBL" id="CP017754">
    <property type="protein sequence ID" value="AOZ05042.1"/>
    <property type="molecule type" value="Genomic_DNA"/>
</dbReference>
<evidence type="ECO:0000313" key="1">
    <source>
        <dbReference type="EMBL" id="AOZ05042.1"/>
    </source>
</evidence>
<gene>
    <name evidence="1" type="ORF">BKK80_03795</name>
</gene>
<name>A0ABN4TCW2_9BURK</name>
<protein>
    <submittedName>
        <fullName evidence="1">Uncharacterized protein</fullName>
    </submittedName>
</protein>
<accession>A0ABN4TCW2</accession>
<reference evidence="1 2" key="1">
    <citation type="submission" date="2016-10" db="EMBL/GenBank/DDBJ databases">
        <title>Complete genome sequences of three Cupriavidus strains isolated from various Malaysian environments.</title>
        <authorList>
            <person name="Abdullah A.A.-A."/>
            <person name="Shafie N.A.H."/>
            <person name="Lau N.S."/>
        </authorList>
    </citation>
    <scope>NUCLEOTIDE SEQUENCE [LARGE SCALE GENOMIC DNA]</scope>
    <source>
        <strain evidence="1 2">USMAA1020</strain>
    </source>
</reference>
<dbReference type="Proteomes" id="UP000177515">
    <property type="component" value="Chromosome 1"/>
</dbReference>
<dbReference type="RefSeq" id="WP_071010941.1">
    <property type="nucleotide sequence ID" value="NZ_CP017754.1"/>
</dbReference>